<feature type="active site" description="Charge relay system" evidence="5">
    <location>
        <position position="476"/>
    </location>
</feature>
<dbReference type="InterPro" id="IPR036852">
    <property type="entry name" value="Peptidase_S8/S53_dom_sf"/>
</dbReference>
<dbReference type="InterPro" id="IPR023827">
    <property type="entry name" value="Peptidase_S8_Asp-AS"/>
</dbReference>
<evidence type="ECO:0000256" key="1">
    <source>
        <dbReference type="ARBA" id="ARBA00011073"/>
    </source>
</evidence>
<dbReference type="PANTHER" id="PTHR43399">
    <property type="entry name" value="SUBTILISIN-RELATED"/>
    <property type="match status" value="1"/>
</dbReference>
<evidence type="ECO:0000256" key="4">
    <source>
        <dbReference type="ARBA" id="ARBA00022825"/>
    </source>
</evidence>
<keyword evidence="2 5" id="KW-0645">Protease</keyword>
<keyword evidence="9" id="KW-1185">Reference proteome</keyword>
<accession>A0A1J1E6N4</accession>
<sequence>MKISILPFLSISIIITVITACTSSKISVKTKPEVISNSVDLIDDIGFKSWSHKDLKTDNIPGISLDKAYEFLKNKKGKKVIVGVIDSGVDIEHEDLKDVIWVNKKEIPNNNIDDDKNGFVDDINGWNFLGSDKGNSYLEQLEMTRIVSNMHDRFKDKEYKDIPLGDIADFNEYSKLKDEVLTKQVRNQVSFDLQREKLEDVEKYKKIISKVLNVDNFSVFDLKKLKSNDYDIVKASKVLNTLLELDSQLDIESLEKHIHRVMEYYGSKHYVLNFNGRAIVGDNVYDIEDKNYGNNDVIGFKDKESHGTHVAGIISATRNNGKGIDGIADNVEIMTVRAVPDGDEYDKDVALAIRYAVDNGAKVINMSFGKSHSPNKQWVFDAIKYAEKHDVILVNAAGNSALNIDIEHTYPNDSKDLTNEISNNFITVGATSIDYNKNLLAVFTNYGKKNVDVFAPGVEIYSTTPRDNYQFFSGTSMAAPTVAGVASLIRSYYPSLSAKQVKHILMNSGTDVDIKVALPFKSSEIPNNELITDTNLSSISVSGKIVNAYNALVMADKMASKN</sequence>
<dbReference type="OrthoDB" id="9798386at2"/>
<dbReference type="PROSITE" id="PS00136">
    <property type="entry name" value="SUBTILASE_ASP"/>
    <property type="match status" value="1"/>
</dbReference>
<dbReference type="PRINTS" id="PR00723">
    <property type="entry name" value="SUBTILISIN"/>
</dbReference>
<reference evidence="8 9" key="1">
    <citation type="submission" date="2014-03" db="EMBL/GenBank/DDBJ databases">
        <title>complete genome sequence of Flavobacteriaceae bacterium JBKA-6.</title>
        <authorList>
            <person name="Takano T."/>
            <person name="Nakamura Y."/>
            <person name="Takuma S."/>
            <person name="Yasuike M."/>
            <person name="Matsuyama T."/>
            <person name="Sakai T."/>
            <person name="Fujiwara A."/>
            <person name="Kimoto K."/>
            <person name="Fukuda Y."/>
            <person name="Kondo H."/>
            <person name="Hirono I."/>
            <person name="Nakayasu C."/>
        </authorList>
    </citation>
    <scope>NUCLEOTIDE SEQUENCE [LARGE SCALE GENOMIC DNA]</scope>
    <source>
        <strain evidence="8 9">JBKA-6</strain>
    </source>
</reference>
<feature type="active site" description="Charge relay system" evidence="5">
    <location>
        <position position="86"/>
    </location>
</feature>
<gene>
    <name evidence="8" type="ORF">JBKA6_0985</name>
</gene>
<name>A0A1J1E6N4_9FLAO</name>
<dbReference type="PANTHER" id="PTHR43399:SF4">
    <property type="entry name" value="CELL WALL-ASSOCIATED PROTEASE"/>
    <property type="match status" value="1"/>
</dbReference>
<dbReference type="PROSITE" id="PS00137">
    <property type="entry name" value="SUBTILASE_HIS"/>
    <property type="match status" value="1"/>
</dbReference>
<organism evidence="8 9">
    <name type="scientific">Ichthyobacterium seriolicida</name>
    <dbReference type="NCBI Taxonomy" id="242600"/>
    <lineage>
        <taxon>Bacteria</taxon>
        <taxon>Pseudomonadati</taxon>
        <taxon>Bacteroidota</taxon>
        <taxon>Flavobacteriia</taxon>
        <taxon>Flavobacteriales</taxon>
        <taxon>Ichthyobacteriaceae</taxon>
        <taxon>Ichthyobacterium</taxon>
    </lineage>
</organism>
<dbReference type="EMBL" id="AP014564">
    <property type="protein sequence ID" value="BAV94998.1"/>
    <property type="molecule type" value="Genomic_DNA"/>
</dbReference>
<protein>
    <submittedName>
        <fullName evidence="8">Peptidase S8</fullName>
    </submittedName>
</protein>
<dbReference type="KEGG" id="ise:JBKA6_0985"/>
<dbReference type="RefSeq" id="WP_096686439.1">
    <property type="nucleotide sequence ID" value="NZ_AP014564.1"/>
</dbReference>
<feature type="domain" description="Peptidase S8/S53" evidence="7">
    <location>
        <begin position="77"/>
        <end position="511"/>
    </location>
</feature>
<dbReference type="PROSITE" id="PS51892">
    <property type="entry name" value="SUBTILASE"/>
    <property type="match status" value="1"/>
</dbReference>
<evidence type="ECO:0000256" key="5">
    <source>
        <dbReference type="PROSITE-ProRule" id="PRU01240"/>
    </source>
</evidence>
<dbReference type="InterPro" id="IPR034080">
    <property type="entry name" value="Protease_P7-like_dom"/>
</dbReference>
<dbReference type="InterPro" id="IPR022398">
    <property type="entry name" value="Peptidase_S8_His-AS"/>
</dbReference>
<evidence type="ECO:0000313" key="8">
    <source>
        <dbReference type="EMBL" id="BAV94998.1"/>
    </source>
</evidence>
<feature type="active site" description="Charge relay system" evidence="5">
    <location>
        <position position="306"/>
    </location>
</feature>
<dbReference type="InterPro" id="IPR015500">
    <property type="entry name" value="Peptidase_S8_subtilisin-rel"/>
</dbReference>
<dbReference type="Pfam" id="PF00082">
    <property type="entry name" value="Peptidase_S8"/>
    <property type="match status" value="1"/>
</dbReference>
<keyword evidence="3 5" id="KW-0378">Hydrolase</keyword>
<dbReference type="AlphaFoldDB" id="A0A1J1E6N4"/>
<dbReference type="InterPro" id="IPR023828">
    <property type="entry name" value="Peptidase_S8_Ser-AS"/>
</dbReference>
<evidence type="ECO:0000256" key="6">
    <source>
        <dbReference type="RuleBase" id="RU003355"/>
    </source>
</evidence>
<dbReference type="PROSITE" id="PS00138">
    <property type="entry name" value="SUBTILASE_SER"/>
    <property type="match status" value="1"/>
</dbReference>
<comment type="similarity">
    <text evidence="1 5 6">Belongs to the peptidase S8 family.</text>
</comment>
<dbReference type="SUPFAM" id="SSF52743">
    <property type="entry name" value="Subtilisin-like"/>
    <property type="match status" value="1"/>
</dbReference>
<evidence type="ECO:0000259" key="7">
    <source>
        <dbReference type="Pfam" id="PF00082"/>
    </source>
</evidence>
<dbReference type="Gene3D" id="3.40.50.200">
    <property type="entry name" value="Peptidase S8/S53 domain"/>
    <property type="match status" value="2"/>
</dbReference>
<dbReference type="GO" id="GO:0004252">
    <property type="term" value="F:serine-type endopeptidase activity"/>
    <property type="evidence" value="ECO:0007669"/>
    <property type="project" value="UniProtKB-UniRule"/>
</dbReference>
<proteinExistence type="inferred from homology"/>
<dbReference type="InterPro" id="IPR000209">
    <property type="entry name" value="Peptidase_S8/S53_dom"/>
</dbReference>
<keyword evidence="4 5" id="KW-0720">Serine protease</keyword>
<dbReference type="CDD" id="cd07483">
    <property type="entry name" value="Peptidases_S8_Subtilisin_Novo-like"/>
    <property type="match status" value="1"/>
</dbReference>
<dbReference type="Proteomes" id="UP000243197">
    <property type="component" value="Chromosome"/>
</dbReference>
<dbReference type="InterPro" id="IPR051048">
    <property type="entry name" value="Peptidase_S8/S53_subtilisin"/>
</dbReference>
<evidence type="ECO:0000256" key="2">
    <source>
        <dbReference type="ARBA" id="ARBA00022670"/>
    </source>
</evidence>
<evidence type="ECO:0000313" key="9">
    <source>
        <dbReference type="Proteomes" id="UP000243197"/>
    </source>
</evidence>
<dbReference type="PROSITE" id="PS51257">
    <property type="entry name" value="PROKAR_LIPOPROTEIN"/>
    <property type="match status" value="1"/>
</dbReference>
<dbReference type="GO" id="GO:0006508">
    <property type="term" value="P:proteolysis"/>
    <property type="evidence" value="ECO:0007669"/>
    <property type="project" value="UniProtKB-KW"/>
</dbReference>
<evidence type="ECO:0000256" key="3">
    <source>
        <dbReference type="ARBA" id="ARBA00022801"/>
    </source>
</evidence>